<protein>
    <submittedName>
        <fullName evidence="2">Globin</fullName>
    </submittedName>
</protein>
<dbReference type="Proteomes" id="UP001235939">
    <property type="component" value="Chromosome 18"/>
</dbReference>
<organism evidence="2 3">
    <name type="scientific">Cordylochernes scorpioides</name>
    <dbReference type="NCBI Taxonomy" id="51811"/>
    <lineage>
        <taxon>Eukaryota</taxon>
        <taxon>Metazoa</taxon>
        <taxon>Ecdysozoa</taxon>
        <taxon>Arthropoda</taxon>
        <taxon>Chelicerata</taxon>
        <taxon>Arachnida</taxon>
        <taxon>Pseudoscorpiones</taxon>
        <taxon>Cheliferoidea</taxon>
        <taxon>Chernetidae</taxon>
        <taxon>Cordylochernes</taxon>
    </lineage>
</organism>
<sequence length="353" mass="39751">MQPGLHRLVGRSDVSLSWPHLAGSSTRPGGNSPPSSCRRSRCHQTDFSPRLSCFLGAQTPLQADRYLGSFLHYGISWTNVLYILQNDDRSGLWGPNVIWRMRQSTHDDVNITAPNLTYGPTSPTIPFTREEWRIPGCCQKRQFKQKDNFRKDVMRGCDPTGDPSFPKMSVWILDHLKKHVLKEQIKYRAEGDKLPQHGATGAGSPSPPTLQGPCRPRRQSTSIHHVAAPARMGCVQSRATEEGPPVASAEPEGPPPTDPRLPLTARQVFSISKSWKGIVRAMESTGVTMFIRNFSLLKLEFVNENVNEPTTFRWFSRFKNGMESVKDEKRVGRPILHRNPEKVSQISNLITRH</sequence>
<evidence type="ECO:0000313" key="2">
    <source>
        <dbReference type="EMBL" id="UYV79779.1"/>
    </source>
</evidence>
<evidence type="ECO:0000256" key="1">
    <source>
        <dbReference type="SAM" id="MobiDB-lite"/>
    </source>
</evidence>
<feature type="region of interest" description="Disordered" evidence="1">
    <location>
        <begin position="193"/>
        <end position="220"/>
    </location>
</feature>
<feature type="region of interest" description="Disordered" evidence="1">
    <location>
        <begin position="19"/>
        <end position="41"/>
    </location>
</feature>
<gene>
    <name evidence="2" type="ORF">LAZ67_18000632</name>
</gene>
<proteinExistence type="predicted"/>
<dbReference type="EMBL" id="CP092880">
    <property type="protein sequence ID" value="UYV79779.1"/>
    <property type="molecule type" value="Genomic_DNA"/>
</dbReference>
<feature type="region of interest" description="Disordered" evidence="1">
    <location>
        <begin position="236"/>
        <end position="261"/>
    </location>
</feature>
<evidence type="ECO:0000313" key="3">
    <source>
        <dbReference type="Proteomes" id="UP001235939"/>
    </source>
</evidence>
<feature type="compositionally biased region" description="Low complexity" evidence="1">
    <location>
        <begin position="27"/>
        <end position="37"/>
    </location>
</feature>
<keyword evidence="3" id="KW-1185">Reference proteome</keyword>
<reference evidence="2 3" key="1">
    <citation type="submission" date="2022-01" db="EMBL/GenBank/DDBJ databases">
        <title>A chromosomal length assembly of Cordylochernes scorpioides.</title>
        <authorList>
            <person name="Zeh D."/>
            <person name="Zeh J."/>
        </authorList>
    </citation>
    <scope>NUCLEOTIDE SEQUENCE [LARGE SCALE GENOMIC DNA]</scope>
    <source>
        <strain evidence="2">IN4F17</strain>
        <tissue evidence="2">Whole Body</tissue>
    </source>
</reference>
<accession>A0ABY6LFZ3</accession>
<name>A0ABY6LFZ3_9ARAC</name>